<dbReference type="InterPro" id="IPR036866">
    <property type="entry name" value="RibonucZ/Hydroxyglut_hydro"/>
</dbReference>
<dbReference type="Pfam" id="PF10996">
    <property type="entry name" value="Beta-Casp"/>
    <property type="match status" value="1"/>
</dbReference>
<dbReference type="InterPro" id="IPR001279">
    <property type="entry name" value="Metallo-B-lactamas"/>
</dbReference>
<dbReference type="Gene3D" id="3.60.15.10">
    <property type="entry name" value="Ribonuclease Z/Hydroxyacylglutathione hydrolase-like"/>
    <property type="match status" value="1"/>
</dbReference>
<organism evidence="9 10">
    <name type="scientific">Amphibalanus amphitrite</name>
    <name type="common">Striped barnacle</name>
    <name type="synonym">Balanus amphitrite</name>
    <dbReference type="NCBI Taxonomy" id="1232801"/>
    <lineage>
        <taxon>Eukaryota</taxon>
        <taxon>Metazoa</taxon>
        <taxon>Ecdysozoa</taxon>
        <taxon>Arthropoda</taxon>
        <taxon>Crustacea</taxon>
        <taxon>Multicrustacea</taxon>
        <taxon>Cirripedia</taxon>
        <taxon>Thoracica</taxon>
        <taxon>Thoracicalcarea</taxon>
        <taxon>Balanomorpha</taxon>
        <taxon>Balanoidea</taxon>
        <taxon>Balanidae</taxon>
        <taxon>Amphibalaninae</taxon>
        <taxon>Amphibalanus</taxon>
    </lineage>
</organism>
<comment type="similarity">
    <text evidence="2 6">Belongs to the metallo-beta-lactamase superfamily. RNA-metabolizing metallo-beta-lactamase-like family. CPSF2/YSH1 subfamily.</text>
</comment>
<sequence>MHILYAVLWKAGNPQQVDECRFLLDAGWDENFNLNYLRDVRKHVNQIDAVLLTFPDQAHLGALPYLFGKCGLSCAVYATVPVYKMGQMFLYDQYQSRHNTEDFNVFSLDDVDSAFDKIVQLKYNQSVALKGRGQGLTITPLAAGHMIGGTMWKIVKDGEEDILYAPDFNHKKERHLNGCDLEHVARPSLMITDAYNATYAPARRRQRDEQLMTTILQTLRGGGHVLVAIDTAGRMLELAHMLDQLWRNKESGLMAYSLALLNNVSYNVVEFAKSQIEWMSDKLMRSFEGARNNPFQFKHLKLFHSLSEVNRIRGPKVVLASSPDLECGFARELFTQWCTSAKNHVILTARTSVGTLARDLMTNKKKKTLSLQVKQRVRLEGAELEEYQRRELEAKRAKAAALAGDIDSSDESDTDEAPLATDGQVEHDLTLANGKPNPLFFKSSKRQHAVFPHIEERVKYDDYGELIRPGEFAVAEEEVKPEPVKEEAEPADQEMQDLSTVPSKCLAYYRTFTVAAGVTYIDFEGRTDGESLYRILEQLRPRRLVLLRGTDEVVQPLAARFAQVAEKVLIPRAGHPVDATTESHIYQVRLRDSLVSSLTFSKGKDAEVAWLDGVVVMATDQRPSDVTAPTDDAAMETDDAEEAIPTLELLPAEKAPRHSTVFINELRLSDFKQALVRLGIASEFSGGVLWCCNGTVALRRQEQGHITIEGCLSDDFFRIRELLYGQYAIV</sequence>
<dbReference type="InterPro" id="IPR011108">
    <property type="entry name" value="RMMBL"/>
</dbReference>
<keyword evidence="3 6" id="KW-0507">mRNA processing</keyword>
<evidence type="ECO:0000256" key="1">
    <source>
        <dbReference type="ARBA" id="ARBA00004123"/>
    </source>
</evidence>
<feature type="compositionally biased region" description="Acidic residues" evidence="7">
    <location>
        <begin position="407"/>
        <end position="416"/>
    </location>
</feature>
<feature type="region of interest" description="Disordered" evidence="7">
    <location>
        <begin position="403"/>
        <end position="427"/>
    </location>
</feature>
<protein>
    <recommendedName>
        <fullName evidence="6">Cleavage and polyadenylation specificity factor subunit 2</fullName>
    </recommendedName>
    <alternativeName>
        <fullName evidence="6">Cleavage and polyadenylation specificity factor 100 kDa subunit</fullName>
    </alternativeName>
</protein>
<keyword evidence="4 6" id="KW-0694">RNA-binding</keyword>
<dbReference type="AlphaFoldDB" id="A0A6A4VBR6"/>
<evidence type="ECO:0000259" key="8">
    <source>
        <dbReference type="SMART" id="SM01027"/>
    </source>
</evidence>
<evidence type="ECO:0000256" key="7">
    <source>
        <dbReference type="SAM" id="MobiDB-lite"/>
    </source>
</evidence>
<dbReference type="CDD" id="cd16293">
    <property type="entry name" value="CPSF2-like_MBL-fold"/>
    <property type="match status" value="1"/>
</dbReference>
<name>A0A6A4VBR6_AMPAM</name>
<dbReference type="PANTHER" id="PTHR45922:SF1">
    <property type="entry name" value="CLEAVAGE AND POLYADENYLATION SPECIFICITY FACTOR SUBUNIT 2"/>
    <property type="match status" value="1"/>
</dbReference>
<comment type="caution">
    <text evidence="9">The sequence shown here is derived from an EMBL/GenBank/DDBJ whole genome shotgun (WGS) entry which is preliminary data.</text>
</comment>
<evidence type="ECO:0000256" key="3">
    <source>
        <dbReference type="ARBA" id="ARBA00022664"/>
    </source>
</evidence>
<dbReference type="OrthoDB" id="64353at2759"/>
<dbReference type="Proteomes" id="UP000440578">
    <property type="component" value="Unassembled WGS sequence"/>
</dbReference>
<feature type="compositionally biased region" description="Basic and acidic residues" evidence="7">
    <location>
        <begin position="477"/>
        <end position="488"/>
    </location>
</feature>
<feature type="region of interest" description="Disordered" evidence="7">
    <location>
        <begin position="474"/>
        <end position="497"/>
    </location>
</feature>
<dbReference type="InterPro" id="IPR022712">
    <property type="entry name" value="Beta_Casp"/>
</dbReference>
<dbReference type="InterPro" id="IPR025069">
    <property type="entry name" value="Cpsf2_C"/>
</dbReference>
<keyword evidence="5 6" id="KW-0539">Nucleus</keyword>
<dbReference type="GO" id="GO:0003723">
    <property type="term" value="F:RNA binding"/>
    <property type="evidence" value="ECO:0007669"/>
    <property type="project" value="UniProtKB-KW"/>
</dbReference>
<comment type="subcellular location">
    <subcellularLocation>
        <location evidence="1 6">Nucleus</location>
    </subcellularLocation>
</comment>
<evidence type="ECO:0000256" key="2">
    <source>
        <dbReference type="ARBA" id="ARBA00010624"/>
    </source>
</evidence>
<dbReference type="SUPFAM" id="SSF56281">
    <property type="entry name" value="Metallo-hydrolase/oxidoreductase"/>
    <property type="match status" value="1"/>
</dbReference>
<dbReference type="Pfam" id="PF13299">
    <property type="entry name" value="CPSF100_C"/>
    <property type="match status" value="1"/>
</dbReference>
<evidence type="ECO:0000256" key="5">
    <source>
        <dbReference type="ARBA" id="ARBA00023242"/>
    </source>
</evidence>
<keyword evidence="10" id="KW-1185">Reference proteome</keyword>
<evidence type="ECO:0000313" key="9">
    <source>
        <dbReference type="EMBL" id="KAF0288964.1"/>
    </source>
</evidence>
<dbReference type="Pfam" id="PF07521">
    <property type="entry name" value="RMMBL"/>
    <property type="match status" value="1"/>
</dbReference>
<dbReference type="EMBL" id="VIIS01002072">
    <property type="protein sequence ID" value="KAF0288964.1"/>
    <property type="molecule type" value="Genomic_DNA"/>
</dbReference>
<dbReference type="PANTHER" id="PTHR45922">
    <property type="entry name" value="CLEAVAGE AND POLYADENYLATION SPECIFICITY FACTOR SUBUNIT 2"/>
    <property type="match status" value="1"/>
</dbReference>
<feature type="domain" description="Beta-Casp" evidence="8">
    <location>
        <begin position="235"/>
        <end position="360"/>
    </location>
</feature>
<dbReference type="GO" id="GO:0006398">
    <property type="term" value="P:mRNA 3'-end processing by stem-loop binding and cleavage"/>
    <property type="evidence" value="ECO:0007669"/>
    <property type="project" value="InterPro"/>
</dbReference>
<dbReference type="GO" id="GO:0005847">
    <property type="term" value="C:mRNA cleavage and polyadenylation specificity factor complex"/>
    <property type="evidence" value="ECO:0007669"/>
    <property type="project" value="InterPro"/>
</dbReference>
<evidence type="ECO:0000256" key="6">
    <source>
        <dbReference type="RuleBase" id="RU365006"/>
    </source>
</evidence>
<dbReference type="Pfam" id="PF16661">
    <property type="entry name" value="Lactamase_B_6"/>
    <property type="match status" value="1"/>
</dbReference>
<gene>
    <name evidence="9" type="primary">Cpsf2</name>
    <name evidence="9" type="ORF">FJT64_012711</name>
</gene>
<dbReference type="FunFam" id="3.60.15.10:FF:000008">
    <property type="entry name" value="Cleavage and polyadenylation specificity factor subunit 2"/>
    <property type="match status" value="1"/>
</dbReference>
<evidence type="ECO:0000256" key="4">
    <source>
        <dbReference type="ARBA" id="ARBA00022884"/>
    </source>
</evidence>
<accession>A0A6A4VBR6</accession>
<proteinExistence type="inferred from homology"/>
<reference evidence="9 10" key="1">
    <citation type="submission" date="2019-07" db="EMBL/GenBank/DDBJ databases">
        <title>Draft genome assembly of a fouling barnacle, Amphibalanus amphitrite (Darwin, 1854): The first reference genome for Thecostraca.</title>
        <authorList>
            <person name="Kim W."/>
        </authorList>
    </citation>
    <scope>NUCLEOTIDE SEQUENCE [LARGE SCALE GENOMIC DNA]</scope>
    <source>
        <strain evidence="9">SNU_AA5</strain>
        <tissue evidence="9">Soma without cirri and trophi</tissue>
    </source>
</reference>
<evidence type="ECO:0000313" key="10">
    <source>
        <dbReference type="Proteomes" id="UP000440578"/>
    </source>
</evidence>
<dbReference type="SMART" id="SM01027">
    <property type="entry name" value="Beta-Casp"/>
    <property type="match status" value="1"/>
</dbReference>
<dbReference type="InterPro" id="IPR027075">
    <property type="entry name" value="CPSF2"/>
</dbReference>
<dbReference type="InterPro" id="IPR035639">
    <property type="entry name" value="CPSF2_MBL"/>
</dbReference>